<reference evidence="10 11" key="1">
    <citation type="submission" date="2017-06" db="EMBL/GenBank/DDBJ databases">
        <title>Draft genome sequence of anaerobic fermentative bacterium Anaeromicrobium sediminis DY2726D isolated from West Pacific Ocean sediments.</title>
        <authorList>
            <person name="Zeng X."/>
        </authorList>
    </citation>
    <scope>NUCLEOTIDE SEQUENCE [LARGE SCALE GENOMIC DNA]</scope>
    <source>
        <strain evidence="10 11">DY2726D</strain>
    </source>
</reference>
<dbReference type="GO" id="GO:0005524">
    <property type="term" value="F:ATP binding"/>
    <property type="evidence" value="ECO:0007669"/>
    <property type="project" value="UniProtKB-KW"/>
</dbReference>
<dbReference type="SUPFAM" id="SSF75304">
    <property type="entry name" value="Amidase signature (AS) enzymes"/>
    <property type="match status" value="1"/>
</dbReference>
<evidence type="ECO:0000256" key="2">
    <source>
        <dbReference type="ARBA" id="ARBA00022598"/>
    </source>
</evidence>
<evidence type="ECO:0000256" key="7">
    <source>
        <dbReference type="ARBA" id="ARBA00047407"/>
    </source>
</evidence>
<accession>A0A267MIC5</accession>
<evidence type="ECO:0000313" key="10">
    <source>
        <dbReference type="EMBL" id="PAB58550.1"/>
    </source>
</evidence>
<dbReference type="HAMAP" id="MF_00120">
    <property type="entry name" value="GatA"/>
    <property type="match status" value="1"/>
</dbReference>
<dbReference type="PANTHER" id="PTHR11895:SF151">
    <property type="entry name" value="GLUTAMYL-TRNA(GLN) AMIDOTRANSFERASE SUBUNIT A"/>
    <property type="match status" value="1"/>
</dbReference>
<dbReference type="EC" id="6.3.5.7" evidence="8"/>
<dbReference type="InterPro" id="IPR036928">
    <property type="entry name" value="AS_sf"/>
</dbReference>
<keyword evidence="4 8" id="KW-0067">ATP-binding</keyword>
<evidence type="ECO:0000256" key="3">
    <source>
        <dbReference type="ARBA" id="ARBA00022741"/>
    </source>
</evidence>
<comment type="caution">
    <text evidence="10">The sequence shown here is derived from an EMBL/GenBank/DDBJ whole genome shotgun (WGS) entry which is preliminary data.</text>
</comment>
<dbReference type="NCBIfam" id="TIGR00132">
    <property type="entry name" value="gatA"/>
    <property type="match status" value="1"/>
</dbReference>
<dbReference type="PROSITE" id="PS00571">
    <property type="entry name" value="AMIDASES"/>
    <property type="match status" value="1"/>
</dbReference>
<name>A0A267MIC5_9FIRM</name>
<dbReference type="EMBL" id="NIBG01000014">
    <property type="protein sequence ID" value="PAB58550.1"/>
    <property type="molecule type" value="Genomic_DNA"/>
</dbReference>
<evidence type="ECO:0000256" key="4">
    <source>
        <dbReference type="ARBA" id="ARBA00022840"/>
    </source>
</evidence>
<comment type="function">
    <text evidence="6 8">Allows the formation of correctly charged Gln-tRNA(Gln) through the transamidation of misacylated Glu-tRNA(Gln) in organisms which lack glutaminyl-tRNA synthetase. The reaction takes place in the presence of glutamine and ATP through an activated gamma-phospho-Glu-tRNA(Gln).</text>
</comment>
<evidence type="ECO:0000313" key="11">
    <source>
        <dbReference type="Proteomes" id="UP000216024"/>
    </source>
</evidence>
<feature type="active site" description="Charge relay system" evidence="8">
    <location>
        <position position="151"/>
    </location>
</feature>
<feature type="domain" description="Amidase" evidence="9">
    <location>
        <begin position="24"/>
        <end position="463"/>
    </location>
</feature>
<dbReference type="AlphaFoldDB" id="A0A267MIC5"/>
<dbReference type="PANTHER" id="PTHR11895">
    <property type="entry name" value="TRANSAMIDASE"/>
    <property type="match status" value="1"/>
</dbReference>
<dbReference type="GO" id="GO:0006412">
    <property type="term" value="P:translation"/>
    <property type="evidence" value="ECO:0007669"/>
    <property type="project" value="UniProtKB-UniRule"/>
</dbReference>
<dbReference type="InterPro" id="IPR020556">
    <property type="entry name" value="Amidase_CS"/>
</dbReference>
<keyword evidence="2 8" id="KW-0436">Ligase</keyword>
<feature type="active site" description="Charge relay system" evidence="8">
    <location>
        <position position="78"/>
    </location>
</feature>
<keyword evidence="3 8" id="KW-0547">Nucleotide-binding</keyword>
<dbReference type="GO" id="GO:0030956">
    <property type="term" value="C:glutamyl-tRNA(Gln) amidotransferase complex"/>
    <property type="evidence" value="ECO:0007669"/>
    <property type="project" value="InterPro"/>
</dbReference>
<evidence type="ECO:0000256" key="6">
    <source>
        <dbReference type="ARBA" id="ARBA00025295"/>
    </source>
</evidence>
<dbReference type="InterPro" id="IPR023631">
    <property type="entry name" value="Amidase_dom"/>
</dbReference>
<dbReference type="OrthoDB" id="9811471at2"/>
<protein>
    <recommendedName>
        <fullName evidence="8">Glutamyl-tRNA(Gln) amidotransferase subunit A</fullName>
        <shortName evidence="8">Glu-ADT subunit A</shortName>
        <ecNumber evidence="8">6.3.5.7</ecNumber>
    </recommendedName>
</protein>
<dbReference type="GO" id="GO:0016740">
    <property type="term" value="F:transferase activity"/>
    <property type="evidence" value="ECO:0007669"/>
    <property type="project" value="UniProtKB-KW"/>
</dbReference>
<gene>
    <name evidence="8" type="primary">gatA</name>
    <name evidence="10" type="ORF">CCE28_14740</name>
</gene>
<dbReference type="InterPro" id="IPR000120">
    <property type="entry name" value="Amidase"/>
</dbReference>
<dbReference type="Gene3D" id="3.90.1300.10">
    <property type="entry name" value="Amidase signature (AS) domain"/>
    <property type="match status" value="1"/>
</dbReference>
<proteinExistence type="inferred from homology"/>
<dbReference type="InterPro" id="IPR004412">
    <property type="entry name" value="GatA"/>
</dbReference>
<keyword evidence="5 8" id="KW-0648">Protein biosynthesis</keyword>
<dbReference type="Pfam" id="PF01425">
    <property type="entry name" value="Amidase"/>
    <property type="match status" value="1"/>
</dbReference>
<dbReference type="RefSeq" id="WP_095134493.1">
    <property type="nucleotide sequence ID" value="NZ_NIBG01000014.1"/>
</dbReference>
<dbReference type="Proteomes" id="UP000216024">
    <property type="component" value="Unassembled WGS sequence"/>
</dbReference>
<evidence type="ECO:0000256" key="1">
    <source>
        <dbReference type="ARBA" id="ARBA00008069"/>
    </source>
</evidence>
<organism evidence="10 11">
    <name type="scientific">Anaeromicrobium sediminis</name>
    <dbReference type="NCBI Taxonomy" id="1478221"/>
    <lineage>
        <taxon>Bacteria</taxon>
        <taxon>Bacillati</taxon>
        <taxon>Bacillota</taxon>
        <taxon>Clostridia</taxon>
        <taxon>Peptostreptococcales</taxon>
        <taxon>Thermotaleaceae</taxon>
        <taxon>Anaeromicrobium</taxon>
    </lineage>
</organism>
<feature type="active site" description="Acyl-ester intermediate" evidence="8">
    <location>
        <position position="175"/>
    </location>
</feature>
<comment type="subunit">
    <text evidence="8">Heterotrimer of A, B and C subunits.</text>
</comment>
<evidence type="ECO:0000256" key="8">
    <source>
        <dbReference type="HAMAP-Rule" id="MF_00120"/>
    </source>
</evidence>
<sequence length="482" mass="53628">MELYYKNIYEIHNMLRRKELSCEELTCTILNRINNIDEKLGAYLTIVKESLSEAKAVDRKIGNGDYIEPLEGIPYSLKDNISTRKIKTTCGSKMLENYISPYDATVVERLKKNILVGKTNLDEFGMGSSTENSAYKITKNPWDLTKVPGGSSGGSAAAVASGLCFFSLGSDTGGSIRQPAAFCGVVGLKPTYGLVSRFGLVAYGSSLDTIGPITRNVYDCALVLNHISGYDTKDSTSVNRGKKDYTKGLKNGVCGLKIGIPKEYFHDGIDNRIKEKIIEVVKELEKKGAIIIDVNLPHTKYGFFTYYNIATAECSLNLSRFDGIRYGYCKNEYDNLNELYSHNRTLGFGKQVKKNIILGTNSLIKTNYEKYYEKGAKVRTLIIKDFKEVFKKVDLLITPTTPTLPFGIGEKIKDPIKMYKSDILTINANISGIPALSIPCGFIENMPVGVQIMGGYFNEEEVLTCAYEVERMRGEITWNTSL</sequence>
<evidence type="ECO:0000259" key="9">
    <source>
        <dbReference type="Pfam" id="PF01425"/>
    </source>
</evidence>
<comment type="similarity">
    <text evidence="1 8">Belongs to the amidase family. GatA subfamily.</text>
</comment>
<keyword evidence="10" id="KW-0808">Transferase</keyword>
<evidence type="ECO:0000256" key="5">
    <source>
        <dbReference type="ARBA" id="ARBA00022917"/>
    </source>
</evidence>
<dbReference type="GO" id="GO:0050567">
    <property type="term" value="F:glutaminyl-tRNA synthase (glutamine-hydrolyzing) activity"/>
    <property type="evidence" value="ECO:0007669"/>
    <property type="project" value="UniProtKB-UniRule"/>
</dbReference>
<comment type="catalytic activity">
    <reaction evidence="7 8">
        <text>L-glutamyl-tRNA(Gln) + L-glutamine + ATP + H2O = L-glutaminyl-tRNA(Gln) + L-glutamate + ADP + phosphate + H(+)</text>
        <dbReference type="Rhea" id="RHEA:17521"/>
        <dbReference type="Rhea" id="RHEA-COMP:9681"/>
        <dbReference type="Rhea" id="RHEA-COMP:9684"/>
        <dbReference type="ChEBI" id="CHEBI:15377"/>
        <dbReference type="ChEBI" id="CHEBI:15378"/>
        <dbReference type="ChEBI" id="CHEBI:29985"/>
        <dbReference type="ChEBI" id="CHEBI:30616"/>
        <dbReference type="ChEBI" id="CHEBI:43474"/>
        <dbReference type="ChEBI" id="CHEBI:58359"/>
        <dbReference type="ChEBI" id="CHEBI:78520"/>
        <dbReference type="ChEBI" id="CHEBI:78521"/>
        <dbReference type="ChEBI" id="CHEBI:456216"/>
        <dbReference type="EC" id="6.3.5.7"/>
    </reaction>
</comment>
<keyword evidence="11" id="KW-1185">Reference proteome</keyword>